<feature type="compositionally biased region" description="Polar residues" evidence="6">
    <location>
        <begin position="81"/>
        <end position="101"/>
    </location>
</feature>
<feature type="region of interest" description="Disordered" evidence="6">
    <location>
        <begin position="579"/>
        <end position="635"/>
    </location>
</feature>
<evidence type="ECO:0000313" key="8">
    <source>
        <dbReference type="EMBL" id="PTB73789.1"/>
    </source>
</evidence>
<dbReference type="Gene3D" id="1.20.58.340">
    <property type="entry name" value="Magnesium transport protein CorA, transmembrane region"/>
    <property type="match status" value="1"/>
</dbReference>
<feature type="transmembrane region" description="Helical" evidence="7">
    <location>
        <begin position="1456"/>
        <end position="1478"/>
    </location>
</feature>
<evidence type="ECO:0000256" key="7">
    <source>
        <dbReference type="SAM" id="Phobius"/>
    </source>
</evidence>
<organism evidence="8 9">
    <name type="scientific">Trichoderma longibrachiatum ATCC 18648</name>
    <dbReference type="NCBI Taxonomy" id="983965"/>
    <lineage>
        <taxon>Eukaryota</taxon>
        <taxon>Fungi</taxon>
        <taxon>Dikarya</taxon>
        <taxon>Ascomycota</taxon>
        <taxon>Pezizomycotina</taxon>
        <taxon>Sordariomycetes</taxon>
        <taxon>Hypocreomycetidae</taxon>
        <taxon>Hypocreales</taxon>
        <taxon>Hypocreaceae</taxon>
        <taxon>Trichoderma</taxon>
    </lineage>
</organism>
<proteinExistence type="predicted"/>
<dbReference type="InterPro" id="IPR050829">
    <property type="entry name" value="CorA_MIT"/>
</dbReference>
<dbReference type="InterPro" id="IPR045863">
    <property type="entry name" value="CorA_TM1_TM2"/>
</dbReference>
<evidence type="ECO:0008006" key="10">
    <source>
        <dbReference type="Google" id="ProtNLM"/>
    </source>
</evidence>
<dbReference type="OrthoDB" id="5430750at2759"/>
<keyword evidence="9" id="KW-1185">Reference proteome</keyword>
<keyword evidence="2 7" id="KW-0812">Transmembrane</keyword>
<feature type="compositionally biased region" description="Polar residues" evidence="6">
    <location>
        <begin position="693"/>
        <end position="704"/>
    </location>
</feature>
<feature type="region of interest" description="Disordered" evidence="6">
    <location>
        <begin position="535"/>
        <end position="566"/>
    </location>
</feature>
<dbReference type="PANTHER" id="PTHR47685">
    <property type="entry name" value="MAGNESIUM TRANSPORT PROTEIN CORA"/>
    <property type="match status" value="1"/>
</dbReference>
<feature type="compositionally biased region" description="Basic residues" evidence="6">
    <location>
        <begin position="805"/>
        <end position="816"/>
    </location>
</feature>
<feature type="compositionally biased region" description="Basic and acidic residues" evidence="6">
    <location>
        <begin position="494"/>
        <end position="512"/>
    </location>
</feature>
<feature type="compositionally biased region" description="Basic and acidic residues" evidence="6">
    <location>
        <begin position="591"/>
        <end position="602"/>
    </location>
</feature>
<dbReference type="GO" id="GO:0046873">
    <property type="term" value="F:metal ion transmembrane transporter activity"/>
    <property type="evidence" value="ECO:0007669"/>
    <property type="project" value="InterPro"/>
</dbReference>
<feature type="compositionally biased region" description="Polar residues" evidence="6">
    <location>
        <begin position="32"/>
        <end position="51"/>
    </location>
</feature>
<keyword evidence="3 7" id="KW-1133">Transmembrane helix</keyword>
<evidence type="ECO:0000256" key="2">
    <source>
        <dbReference type="ARBA" id="ARBA00022692"/>
    </source>
</evidence>
<dbReference type="Proteomes" id="UP000240760">
    <property type="component" value="Unassembled WGS sequence"/>
</dbReference>
<sequence length="1614" mass="183957">MDSPPSVHRPQGDNWSLPRPSYFPSRNHSHESFGTPSTNPPSRQQSPTRNNGSEDELEIQYGQGPISAPRNPRGTRRVRQGSRNSNASSRKQSPFEEQSIPNHHANGRFELNEGLETDGRRAAELEEVGLSCTVALPSDNEQARPYATPAEANSVWRAEKTCDKRIGTTSLQSIHSIQYSISERGLPKVTLFCPQGPARHEEDASLVQARWLHVERSSMSIKILEKLVMDCPLINKDIQRVAILLLETIKETLLRHSEHGAYVEPGSAMRFIGQRQQEHDSHSIIVTDPVVFVAFPYVEMDSSRNHPGFSERDEYHPRTLLQNLYGFDVLTSRGKQQVIHKMSVCSQSSDTLYVKQLWCLLMGSDILITMSSRPTEKLLGETIEKRTDFFRQPLRIEIVDTYGSQFSMSVSLKTTWVDFFRHVMFTIYGNLTKIMDYDLVDEANEIVTADRWADIARSAKSGLLRFHLVERRITSRASSISSRKSSRTGIRKLLMDHAHRDKSRDSSRHYSESYDEDSSSSERFIALGKSSRRVWPGSTRHRASSFETPRFKQAAGKKNRRDGTESEQYPYEVIRGHGSQSAPTVFAPDGSDGKDPTEDGFSRHTAFTPAPQLLPLSSTRDDGDNHEIHPIPDDISFKHDHQLSEENAEETQALVRKTGAEQLEEGLSQTHEDHDRMTTEEGHTEAIPLSPIKNRSNQSRNAQDTCGDPPELGNKSTSRPAGSSSTYRRVTIEDDSETEPNDTNNDTNSDWDDDSWVYELIEVDFDDDEVMEDNKETGDRPRPHVRRGRANTPQKHYPYDIRRSYSYRRFHSKRSRSSSSSPDNSFPPRGRSRTQRRRIPRRDDTHSSREPSSGRGVRFDSQSLLQSNGRDSLELSPYGSSNATKVEASTVKAVAMPFFCWRQSGVADAASASEMTDQRVIKLLDHIDELVCDDLVGKYYVKVAEFTMDDVVLRHECLHEADSIGIGVNSPPALNAEEIGEQVTPENDNDAARNSTEASPSRGFQDITLSNQTKAVGLISHDKTLVKQLVDMSQQIVWSFIPPHTGGAVIHTLMKRFWGCVDLMCLQLLWEENEREQDAEHTYTIRNFSSQVKEYNSRRRKPSLGKIHFLECEDCKAAKAYPSAEEALKHLHEKHIDYSHSDSARPYDDPCYAWLHRIWHHGYPVRSSQDGLLGIVEDFVEQLSDIRMYVRELLNMTARDSSAADTPPLSISIIHIFKHIINVFVLRSKQLSLINRRRSTVAEDPQGNTQLVQRIDRKIDELLSLEIDANEHIIDLSESAKKDIFMSGIGSQFELPQAETVRVQFLALALMSGIQRPLLQPSYTGPSYARDMLLQLYRDYTSRLHFQANNRPRKRVFLDIHGLDEELQALDKLLGSQESCLYNALTLIDPLTSRYTTKTRLREFRAELQYGNNVLRGIIDRRREIENLATRLRILKDQVKQTIEIMEEDHGKAIRVFTVVTLFFLPLSFVSSFLGMNTVDVRDTEYSQRIFWITGVPVTVAVLSVAFVYGYKGEEILDWISHVLQDKRRRTPTLGENRDAGYRTSLEAGWRDLDPATEAKQHPAHRRRLTTLMRGRLSDLHDDIEQPKISDSDGKFWMERRNTDDSLAPIRRRM</sequence>
<feature type="region of interest" description="Disordered" evidence="6">
    <location>
        <begin position="982"/>
        <end position="1003"/>
    </location>
</feature>
<feature type="compositionally biased region" description="Basic and acidic residues" evidence="6">
    <location>
        <begin position="670"/>
        <end position="684"/>
    </location>
</feature>
<reference evidence="8 9" key="1">
    <citation type="submission" date="2016-07" db="EMBL/GenBank/DDBJ databases">
        <title>Multiple horizontal gene transfer events from other fungi enriched the ability of initially mycotrophic Trichoderma (Ascomycota) to feed on dead plant biomass.</title>
        <authorList>
            <consortium name="DOE Joint Genome Institute"/>
            <person name="Aerts A."/>
            <person name="Atanasova L."/>
            <person name="Chenthamara K."/>
            <person name="Zhang J."/>
            <person name="Grujic M."/>
            <person name="Henrissat B."/>
            <person name="Kuo A."/>
            <person name="Salamov A."/>
            <person name="Lipzen A."/>
            <person name="Labutti K."/>
            <person name="Barry K."/>
            <person name="Miao Y."/>
            <person name="Rahimi M.J."/>
            <person name="Shen Q."/>
            <person name="Grigoriev I.V."/>
            <person name="Kubicek C.P."/>
            <person name="Druzhinina I.S."/>
        </authorList>
    </citation>
    <scope>NUCLEOTIDE SEQUENCE [LARGE SCALE GENOMIC DNA]</scope>
    <source>
        <strain evidence="8 9">ATCC 18648</strain>
    </source>
</reference>
<dbReference type="InterPro" id="IPR002523">
    <property type="entry name" value="MgTranspt_CorA/ZnTranspt_ZntB"/>
</dbReference>
<evidence type="ECO:0000313" key="9">
    <source>
        <dbReference type="Proteomes" id="UP000240760"/>
    </source>
</evidence>
<dbReference type="STRING" id="983965.A0A2T4BWU2"/>
<evidence type="ECO:0000256" key="5">
    <source>
        <dbReference type="SAM" id="Coils"/>
    </source>
</evidence>
<dbReference type="SUPFAM" id="SSF144083">
    <property type="entry name" value="Magnesium transport protein CorA, transmembrane region"/>
    <property type="match status" value="1"/>
</dbReference>
<feature type="region of interest" description="Disordered" evidence="6">
    <location>
        <begin position="1"/>
        <end position="108"/>
    </location>
</feature>
<accession>A0A2T4BWU2</accession>
<feature type="compositionally biased region" description="Polar residues" evidence="6">
    <location>
        <begin position="714"/>
        <end position="728"/>
    </location>
</feature>
<gene>
    <name evidence="8" type="ORF">M440DRAFT_1381694</name>
</gene>
<dbReference type="Pfam" id="PF01544">
    <property type="entry name" value="CorA"/>
    <property type="match status" value="1"/>
</dbReference>
<keyword evidence="5" id="KW-0175">Coiled coil</keyword>
<feature type="region of interest" description="Disordered" evidence="6">
    <location>
        <begin position="667"/>
        <end position="863"/>
    </location>
</feature>
<feature type="coiled-coil region" evidence="5">
    <location>
        <begin position="1418"/>
        <end position="1449"/>
    </location>
</feature>
<protein>
    <recommendedName>
        <fullName evidence="10">Cora-domain-containing protein</fullName>
    </recommendedName>
</protein>
<feature type="compositionally biased region" description="Basic residues" evidence="6">
    <location>
        <begin position="830"/>
        <end position="840"/>
    </location>
</feature>
<evidence type="ECO:0000256" key="4">
    <source>
        <dbReference type="ARBA" id="ARBA00023136"/>
    </source>
</evidence>
<feature type="compositionally biased region" description="Basic and acidic residues" evidence="6">
    <location>
        <begin position="619"/>
        <end position="635"/>
    </location>
</feature>
<dbReference type="EMBL" id="KZ679137">
    <property type="protein sequence ID" value="PTB73789.1"/>
    <property type="molecule type" value="Genomic_DNA"/>
</dbReference>
<feature type="transmembrane region" description="Helical" evidence="7">
    <location>
        <begin position="1490"/>
        <end position="1511"/>
    </location>
</feature>
<feature type="compositionally biased region" description="Acidic residues" evidence="6">
    <location>
        <begin position="749"/>
        <end position="771"/>
    </location>
</feature>
<dbReference type="GO" id="GO:0016020">
    <property type="term" value="C:membrane"/>
    <property type="evidence" value="ECO:0007669"/>
    <property type="project" value="UniProtKB-SubCell"/>
</dbReference>
<evidence type="ECO:0000256" key="6">
    <source>
        <dbReference type="SAM" id="MobiDB-lite"/>
    </source>
</evidence>
<evidence type="ECO:0000256" key="1">
    <source>
        <dbReference type="ARBA" id="ARBA00004141"/>
    </source>
</evidence>
<dbReference type="PANTHER" id="PTHR47685:SF1">
    <property type="entry name" value="MAGNESIUM TRANSPORT PROTEIN CORA"/>
    <property type="match status" value="1"/>
</dbReference>
<feature type="compositionally biased region" description="Basic and acidic residues" evidence="6">
    <location>
        <begin position="772"/>
        <end position="782"/>
    </location>
</feature>
<feature type="region of interest" description="Disordered" evidence="6">
    <location>
        <begin position="494"/>
        <end position="515"/>
    </location>
</feature>
<name>A0A2T4BWU2_TRILO</name>
<comment type="subcellular location">
    <subcellularLocation>
        <location evidence="1">Membrane</location>
        <topology evidence="1">Multi-pass membrane protein</topology>
    </subcellularLocation>
</comment>
<keyword evidence="4 7" id="KW-0472">Membrane</keyword>
<evidence type="ECO:0000256" key="3">
    <source>
        <dbReference type="ARBA" id="ARBA00022989"/>
    </source>
</evidence>